<sequence>MLFRSRLLLVENVLRVKVGAASRAAEVQLRCQRERRASEQLRANKVSDVFSPMNVARVILALIFCTFFTASYFTNKYVLSVLRFTFPTIFQGWQTSTGALLLLVTWKLGWVEINGFSRSAAFSQLPGAFLFIGNIYAGSKALSLLPIPFFFVLQNASEVFVFLMITVTHRKKPSWMKLVSVCLLLGSATGLILYNPRFGPSGYTWGSIHLFCVGAYKVFQKSTKSSHLSDFEEQLINNVTSVLLLGFSAYSTGDLAGALDFPLLTSYSFHTGCLGSAVFNFCLMLATIKLKGSLSQEQCGGLFFLAKILASGLSLVLSTFSTVLSLETLCCIILSSTGEALLVYSDRFPSV</sequence>
<dbReference type="RefSeq" id="XP_009295883.2">
    <property type="nucleotide sequence ID" value="XM_009297608.5"/>
</dbReference>
<gene>
    <name evidence="3" type="primary">slc35d4</name>
    <name evidence="2" type="synonym">tmem241</name>
</gene>
<name>A0A8M3ANS5_DANRE</name>
<organism evidence="1 2">
    <name type="scientific">Danio rerio</name>
    <name type="common">Zebrafish</name>
    <name type="synonym">Brachydanio rerio</name>
    <dbReference type="NCBI Taxonomy" id="7955"/>
    <lineage>
        <taxon>Eukaryota</taxon>
        <taxon>Metazoa</taxon>
        <taxon>Chordata</taxon>
        <taxon>Craniata</taxon>
        <taxon>Vertebrata</taxon>
        <taxon>Euteleostomi</taxon>
        <taxon>Actinopterygii</taxon>
        <taxon>Neopterygii</taxon>
        <taxon>Teleostei</taxon>
        <taxon>Ostariophysi</taxon>
        <taxon>Cypriniformes</taxon>
        <taxon>Danionidae</taxon>
        <taxon>Danioninae</taxon>
        <taxon>Danio</taxon>
    </lineage>
</organism>
<dbReference type="GeneID" id="101885957"/>
<dbReference type="FunCoup" id="A0A8M3ANS5">
    <property type="interactions" value="701"/>
</dbReference>
<evidence type="ECO:0000313" key="1">
    <source>
        <dbReference type="Proteomes" id="UP000000437"/>
    </source>
</evidence>
<protein>
    <submittedName>
        <fullName evidence="2">UDP-N-acetylglucosamine transporter TMEM241</fullName>
    </submittedName>
</protein>
<evidence type="ECO:0000313" key="2">
    <source>
        <dbReference type="RefSeq" id="XP_009295883.2"/>
    </source>
</evidence>
<accession>A0A8M3ANS5</accession>
<dbReference type="AlphaFoldDB" id="A0A8M3ANS5"/>
<dbReference type="OrthoDB" id="417037at2759"/>
<proteinExistence type="predicted"/>
<keyword evidence="1" id="KW-1185">Reference proteome</keyword>
<dbReference type="AGR" id="ZFIN:ZDB-GENE-131127-368"/>
<dbReference type="CTD" id="85019"/>
<reference evidence="2" key="1">
    <citation type="submission" date="2025-08" db="UniProtKB">
        <authorList>
            <consortium name="RefSeq"/>
        </authorList>
    </citation>
    <scope>IDENTIFICATION</scope>
    <source>
        <strain evidence="2">Tuebingen</strain>
        <tissue evidence="2">Fibroblasts and whole tissue</tissue>
    </source>
</reference>
<dbReference type="ZFIN" id="ZDB-GENE-131127-368">
    <property type="gene designation" value="slc35d4"/>
</dbReference>
<evidence type="ECO:0000313" key="3">
    <source>
        <dbReference type="ZFIN" id="ZDB-GENE-131127-368"/>
    </source>
</evidence>
<dbReference type="KEGG" id="dre:101885957"/>
<dbReference type="Proteomes" id="UP000000437">
    <property type="component" value="Chromosome 24"/>
</dbReference>